<reference evidence="3" key="1">
    <citation type="submission" date="2016-10" db="EMBL/GenBank/DDBJ databases">
        <authorList>
            <person name="Varghese N."/>
            <person name="Submissions S."/>
        </authorList>
    </citation>
    <scope>NUCLEOTIDE SEQUENCE [LARGE SCALE GENOMIC DNA]</scope>
    <source>
        <strain evidence="3">CGMCC 1.10121</strain>
    </source>
</reference>
<evidence type="ECO:0000313" key="2">
    <source>
        <dbReference type="EMBL" id="SEO81317.1"/>
    </source>
</evidence>
<dbReference type="Proteomes" id="UP000199126">
    <property type="component" value="Unassembled WGS sequence"/>
</dbReference>
<feature type="region of interest" description="Disordered" evidence="1">
    <location>
        <begin position="44"/>
        <end position="67"/>
    </location>
</feature>
<dbReference type="AlphaFoldDB" id="A0A1H8SRV3"/>
<dbReference type="InterPro" id="IPR025234">
    <property type="entry name" value="YjzH-like"/>
</dbReference>
<dbReference type="Pfam" id="PF13783">
    <property type="entry name" value="DUF4177"/>
    <property type="match status" value="1"/>
</dbReference>
<sequence>MPQWEYKIVSLERGGLFGASEGVSEELLNRLGEDDWELAASLTGSETGLGGRPKSRTSALVFKRPKE</sequence>
<dbReference type="RefSeq" id="WP_089824463.1">
    <property type="nucleotide sequence ID" value="NZ_FODV01000005.1"/>
</dbReference>
<keyword evidence="3" id="KW-1185">Reference proteome</keyword>
<proteinExistence type="predicted"/>
<gene>
    <name evidence="2" type="ORF">SAMN04487948_105285</name>
</gene>
<name>A0A1H8SRV3_9EURY</name>
<dbReference type="EMBL" id="FODV01000005">
    <property type="protein sequence ID" value="SEO81317.1"/>
    <property type="molecule type" value="Genomic_DNA"/>
</dbReference>
<evidence type="ECO:0008006" key="4">
    <source>
        <dbReference type="Google" id="ProtNLM"/>
    </source>
</evidence>
<dbReference type="OrthoDB" id="318633at2157"/>
<protein>
    <recommendedName>
        <fullName evidence="4">DUF4177 domain-containing protein</fullName>
    </recommendedName>
</protein>
<evidence type="ECO:0000256" key="1">
    <source>
        <dbReference type="SAM" id="MobiDB-lite"/>
    </source>
</evidence>
<accession>A0A1H8SRV3</accession>
<organism evidence="2 3">
    <name type="scientific">Halogranum amylolyticum</name>
    <dbReference type="NCBI Taxonomy" id="660520"/>
    <lineage>
        <taxon>Archaea</taxon>
        <taxon>Methanobacteriati</taxon>
        <taxon>Methanobacteriota</taxon>
        <taxon>Stenosarchaea group</taxon>
        <taxon>Halobacteria</taxon>
        <taxon>Halobacteriales</taxon>
        <taxon>Haloferacaceae</taxon>
    </lineage>
</organism>
<evidence type="ECO:0000313" key="3">
    <source>
        <dbReference type="Proteomes" id="UP000199126"/>
    </source>
</evidence>